<dbReference type="Proteomes" id="UP000070134">
    <property type="component" value="Chromosome"/>
</dbReference>
<dbReference type="GO" id="GO:0003677">
    <property type="term" value="F:DNA binding"/>
    <property type="evidence" value="ECO:0007669"/>
    <property type="project" value="UniProtKB-KW"/>
</dbReference>
<dbReference type="SMART" id="SM01043">
    <property type="entry name" value="BTAD"/>
    <property type="match status" value="1"/>
</dbReference>
<dbReference type="InterPro" id="IPR005158">
    <property type="entry name" value="BTAD"/>
</dbReference>
<evidence type="ECO:0000313" key="3">
    <source>
        <dbReference type="EMBL" id="AMM32697.1"/>
    </source>
</evidence>
<accession>A0A127A0H5</accession>
<dbReference type="Gene3D" id="1.25.40.10">
    <property type="entry name" value="Tetratricopeptide repeat domain"/>
    <property type="match status" value="1"/>
</dbReference>
<name>A0A127A0H5_9MICC</name>
<dbReference type="Pfam" id="PF03704">
    <property type="entry name" value="BTAD"/>
    <property type="match status" value="1"/>
</dbReference>
<dbReference type="Gene3D" id="1.10.10.10">
    <property type="entry name" value="Winged helix-like DNA-binding domain superfamily/Winged helix DNA-binding domain"/>
    <property type="match status" value="1"/>
</dbReference>
<organism evidence="3 4">
    <name type="scientific">Sinomonas atrocyanea</name>
    <dbReference type="NCBI Taxonomy" id="37927"/>
    <lineage>
        <taxon>Bacteria</taxon>
        <taxon>Bacillati</taxon>
        <taxon>Actinomycetota</taxon>
        <taxon>Actinomycetes</taxon>
        <taxon>Micrococcales</taxon>
        <taxon>Micrococcaceae</taxon>
        <taxon>Sinomonas</taxon>
    </lineage>
</organism>
<keyword evidence="4" id="KW-1185">Reference proteome</keyword>
<dbReference type="AlphaFoldDB" id="A0A127A0H5"/>
<gene>
    <name evidence="3" type="ORF">SA2016_2024</name>
</gene>
<dbReference type="InterPro" id="IPR051677">
    <property type="entry name" value="AfsR-DnrI-RedD_regulator"/>
</dbReference>
<keyword evidence="3" id="KW-0238">DNA-binding</keyword>
<evidence type="ECO:0000259" key="2">
    <source>
        <dbReference type="SMART" id="SM01043"/>
    </source>
</evidence>
<feature type="region of interest" description="Disordered" evidence="1">
    <location>
        <begin position="223"/>
        <end position="246"/>
    </location>
</feature>
<dbReference type="STRING" id="37927.SA2016_2024"/>
<evidence type="ECO:0000313" key="4">
    <source>
        <dbReference type="Proteomes" id="UP000070134"/>
    </source>
</evidence>
<dbReference type="InterPro" id="IPR036388">
    <property type="entry name" value="WH-like_DNA-bd_sf"/>
</dbReference>
<proteinExistence type="predicted"/>
<protein>
    <submittedName>
        <fullName evidence="3">DNA-binding transcriptional activator</fullName>
    </submittedName>
</protein>
<dbReference type="EMBL" id="CP014518">
    <property type="protein sequence ID" value="AMM32697.1"/>
    <property type="molecule type" value="Genomic_DNA"/>
</dbReference>
<dbReference type="PANTHER" id="PTHR35807">
    <property type="entry name" value="TRANSCRIPTIONAL REGULATOR REDD-RELATED"/>
    <property type="match status" value="1"/>
</dbReference>
<dbReference type="SUPFAM" id="SSF48452">
    <property type="entry name" value="TPR-like"/>
    <property type="match status" value="1"/>
</dbReference>
<evidence type="ECO:0000256" key="1">
    <source>
        <dbReference type="SAM" id="MobiDB-lite"/>
    </source>
</evidence>
<dbReference type="InterPro" id="IPR011990">
    <property type="entry name" value="TPR-like_helical_dom_sf"/>
</dbReference>
<dbReference type="PATRIC" id="fig|37927.3.peg.2075"/>
<sequence>MVAWELHLLGSWELLRDGAPLPIGRRQQRLIASLALMGSRPRSYLAGLLWPESSEHQAAGNLRSSVFKLRHQLPDLLDRSLDPLRLSDGITVDLDRLRWVAQKALAGTLPGAGAEDLLFGSELLPGWYDDWVMYEQERLRGLRVLALEAIARNHLSTGNYEAAISAARYAASLEPLRESAHKLISRAQTDSGSRADAQRTLLEFRRRLWTEMGVAPAERQVVNRGPAAARPQSGWIPRAGTAGPER</sequence>
<feature type="domain" description="Bacterial transcriptional activator" evidence="2">
    <location>
        <begin position="94"/>
        <end position="222"/>
    </location>
</feature>
<reference evidence="3 4" key="1">
    <citation type="submission" date="2016-02" db="EMBL/GenBank/DDBJ databases">
        <title>Complete genome of Sinomonas atrocyanea KCTC 3377.</title>
        <authorList>
            <person name="Kim K.M."/>
        </authorList>
    </citation>
    <scope>NUCLEOTIDE SEQUENCE [LARGE SCALE GENOMIC DNA]</scope>
    <source>
        <strain evidence="3 4">KCTC 3377</strain>
    </source>
</reference>
<dbReference type="KEGG" id="satk:SA2016_2024"/>